<organism evidence="1 2">
    <name type="scientific">Halobellus ruber</name>
    <dbReference type="NCBI Taxonomy" id="2761102"/>
    <lineage>
        <taxon>Archaea</taxon>
        <taxon>Methanobacteriati</taxon>
        <taxon>Methanobacteriota</taxon>
        <taxon>Stenosarchaea group</taxon>
        <taxon>Halobacteria</taxon>
        <taxon>Halobacteriales</taxon>
        <taxon>Haloferacaceae</taxon>
        <taxon>Halobellus</taxon>
    </lineage>
</organism>
<evidence type="ECO:0008006" key="3">
    <source>
        <dbReference type="Google" id="ProtNLM"/>
    </source>
</evidence>
<dbReference type="AlphaFoldDB" id="A0A7J9SIF2"/>
<gene>
    <name evidence="1" type="ORF">H5V44_08265</name>
</gene>
<reference evidence="1 2" key="1">
    <citation type="submission" date="2020-08" db="EMBL/GenBank/DDBJ databases">
        <authorList>
            <person name="Seo M.-J."/>
        </authorList>
    </citation>
    <scope>NUCLEOTIDE SEQUENCE [LARGE SCALE GENOMIC DNA]</scope>
    <source>
        <strain evidence="1 2">MBLA0160</strain>
    </source>
</reference>
<protein>
    <recommendedName>
        <fullName evidence="3">GCN5-related N-acetyltransferase</fullName>
    </recommendedName>
</protein>
<sequence>MGQETLTGADISGLRAEYERKVHGALPAQARAGGDWPIRADRCFARVVLDTLFQDVWYEHVAGRPAYEHLSVEELTAAIEIADRMLEGGRPVVAELDRQSLARRNER</sequence>
<dbReference type="EMBL" id="JACKXD010000002">
    <property type="protein sequence ID" value="MBB6646282.1"/>
    <property type="molecule type" value="Genomic_DNA"/>
</dbReference>
<comment type="caution">
    <text evidence="1">The sequence shown here is derived from an EMBL/GenBank/DDBJ whole genome shotgun (WGS) entry which is preliminary data.</text>
</comment>
<evidence type="ECO:0000313" key="2">
    <source>
        <dbReference type="Proteomes" id="UP000546257"/>
    </source>
</evidence>
<keyword evidence="2" id="KW-1185">Reference proteome</keyword>
<proteinExistence type="predicted"/>
<name>A0A7J9SIF2_9EURY</name>
<dbReference type="Proteomes" id="UP000546257">
    <property type="component" value="Unassembled WGS sequence"/>
</dbReference>
<evidence type="ECO:0000313" key="1">
    <source>
        <dbReference type="EMBL" id="MBB6646282.1"/>
    </source>
</evidence>
<accession>A0A7J9SIF2</accession>
<dbReference type="RefSeq" id="WP_185192630.1">
    <property type="nucleotide sequence ID" value="NZ_JACKXD010000002.1"/>
</dbReference>